<dbReference type="PROSITE" id="PS50010">
    <property type="entry name" value="DH_2"/>
    <property type="match status" value="1"/>
</dbReference>
<dbReference type="Gene3D" id="1.20.900.10">
    <property type="entry name" value="Dbl homology (DH) domain"/>
    <property type="match status" value="1"/>
</dbReference>
<gene>
    <name evidence="3" type="ORF">ENUP19_0047G0230</name>
</gene>
<name>A0ABQ0DBD7_9EUKA</name>
<dbReference type="PANTHER" id="PTHR12673">
    <property type="entry name" value="FACIOGENITAL DYSPLASIA PROTEIN"/>
    <property type="match status" value="1"/>
</dbReference>
<dbReference type="InterPro" id="IPR000219">
    <property type="entry name" value="DH_dom"/>
</dbReference>
<dbReference type="SMART" id="SM00325">
    <property type="entry name" value="RhoGEF"/>
    <property type="match status" value="1"/>
</dbReference>
<evidence type="ECO:0000313" key="4">
    <source>
        <dbReference type="Proteomes" id="UP001628156"/>
    </source>
</evidence>
<dbReference type="Proteomes" id="UP001628156">
    <property type="component" value="Unassembled WGS sequence"/>
</dbReference>
<dbReference type="Pfam" id="PF00621">
    <property type="entry name" value="RhoGEF"/>
    <property type="match status" value="1"/>
</dbReference>
<comment type="caution">
    <text evidence="3">The sequence shown here is derived from an EMBL/GenBank/DDBJ whole genome shotgun (WGS) entry which is preliminary data.</text>
</comment>
<evidence type="ECO:0000259" key="2">
    <source>
        <dbReference type="PROSITE" id="PS50010"/>
    </source>
</evidence>
<organism evidence="3 4">
    <name type="scientific">Entamoeba nuttalli</name>
    <dbReference type="NCBI Taxonomy" id="412467"/>
    <lineage>
        <taxon>Eukaryota</taxon>
        <taxon>Amoebozoa</taxon>
        <taxon>Evosea</taxon>
        <taxon>Archamoebae</taxon>
        <taxon>Mastigamoebida</taxon>
        <taxon>Entamoebidae</taxon>
        <taxon>Entamoeba</taxon>
    </lineage>
</organism>
<protein>
    <recommendedName>
        <fullName evidence="2">DH domain-containing protein</fullName>
    </recommendedName>
</protein>
<feature type="compositionally biased region" description="Basic and acidic residues" evidence="1">
    <location>
        <begin position="259"/>
        <end position="284"/>
    </location>
</feature>
<keyword evidence="4" id="KW-1185">Reference proteome</keyword>
<dbReference type="PROSITE" id="PS50096">
    <property type="entry name" value="IQ"/>
    <property type="match status" value="1"/>
</dbReference>
<evidence type="ECO:0000256" key="1">
    <source>
        <dbReference type="SAM" id="MobiDB-lite"/>
    </source>
</evidence>
<dbReference type="InterPro" id="IPR035899">
    <property type="entry name" value="DBL_dom_sf"/>
</dbReference>
<dbReference type="InterPro" id="IPR051092">
    <property type="entry name" value="FYVE_RhoGEF_PH"/>
</dbReference>
<evidence type="ECO:0000313" key="3">
    <source>
        <dbReference type="EMBL" id="GAB1220163.1"/>
    </source>
</evidence>
<feature type="region of interest" description="Disordered" evidence="1">
    <location>
        <begin position="259"/>
        <end position="286"/>
    </location>
</feature>
<sequence length="772" mass="91408">MNYLIILYSKTDRISFPINVLSNPKFKKSTLSSLICYSTPISSDIEINFNGTSFEYKEIEVVMKYILDYPLAIYELTKQQAFETAAILVKYQIPPLDIFKYLQIEEKQQINFMKTFLKIINNDVVNAIIKSQVSNEEKMLITKALFELTGENPQNFRTPKIISRITEWCRESKTIERNNLINSCNTRKNWRSLSLPLLPIKSSLNELEVIPSQKEGMSNKLITEKKDVLKKKLRLSLPNIRRLTVKGLTLKYLSSINKNKEEEKKHSQEEKKINNKMIKSEQPKRRMTSYEQMLSPTSKDNLSFKKNIRQLNSFIKSRKYDNLIEEDKATLPQCLELKRCEQNKSIKKKVKMLELKKNRPRAITLLFENLEQKQMTEDERRLFPLISPKLKNKEIIVKQSPLLLSPKLSFTIKQTQKVLENNDKRIILLQSYLRGLLVRNKYKAKLLIKRKKVFKELTETEEKLYKNLQLINKYFINPLNELVNNGLIKKELINYIFNEFYDKVCISSMRISICLRKVLDKYDSEIIISNVLEECYIFASSLLKFTINYNTGANVWEQIKTLKCVKDLINTNKDQPELGHQELEQLLIQPVQRTMRYPILILELLKNTPIKNPDYNRLKEVYHKYHNFSLLIDECTSFRDKLQYELQKRNKIEYFIFNRLLFNKCKIETKDKKKYTLLICNDILLCSLKIGTIQYSFTEYPINQNIICSYNKRQLLIKDTKTNKTLEVFCSNDKQSKQCSDIINKIVKDKWYILEDIKLNTSFREKDNNFIL</sequence>
<dbReference type="EMBL" id="BAAFRS010000047">
    <property type="protein sequence ID" value="GAB1220163.1"/>
    <property type="molecule type" value="Genomic_DNA"/>
</dbReference>
<feature type="domain" description="DH" evidence="2">
    <location>
        <begin position="449"/>
        <end position="635"/>
    </location>
</feature>
<dbReference type="PANTHER" id="PTHR12673:SF263">
    <property type="entry name" value="PLECKSTRIN DOMAIN-CONTAINING PROTEIN"/>
    <property type="match status" value="1"/>
</dbReference>
<accession>A0ABQ0DBD7</accession>
<reference evidence="3 4" key="1">
    <citation type="journal article" date="2019" name="PLoS Negl. Trop. Dis.">
        <title>Whole genome sequencing of Entamoeba nuttalli reveals mammalian host-related molecular signatures and a novel octapeptide-repeat surface protein.</title>
        <authorList>
            <person name="Tanaka M."/>
            <person name="Makiuchi T."/>
            <person name="Komiyama T."/>
            <person name="Shiina T."/>
            <person name="Osaki K."/>
            <person name="Tachibana H."/>
        </authorList>
    </citation>
    <scope>NUCLEOTIDE SEQUENCE [LARGE SCALE GENOMIC DNA]</scope>
    <source>
        <strain evidence="3 4">P19-061405</strain>
    </source>
</reference>
<proteinExistence type="predicted"/>
<dbReference type="SUPFAM" id="SSF48065">
    <property type="entry name" value="DBL homology domain (DH-domain)"/>
    <property type="match status" value="1"/>
</dbReference>